<feature type="domain" description="NmrA-like" evidence="3">
    <location>
        <begin position="77"/>
        <end position="282"/>
    </location>
</feature>
<evidence type="ECO:0000259" key="3">
    <source>
        <dbReference type="Pfam" id="PF05368"/>
    </source>
</evidence>
<dbReference type="InterPro" id="IPR036291">
    <property type="entry name" value="NAD(P)-bd_dom_sf"/>
</dbReference>
<comment type="caution">
    <text evidence="4">The sequence shown here is derived from an EMBL/GenBank/DDBJ whole genome shotgun (WGS) entry which is preliminary data.</text>
</comment>
<name>A0AAV9X7Z9_9PEZI</name>
<evidence type="ECO:0000313" key="5">
    <source>
        <dbReference type="Proteomes" id="UP001365542"/>
    </source>
</evidence>
<organism evidence="4 5">
    <name type="scientific">Orbilia ellipsospora</name>
    <dbReference type="NCBI Taxonomy" id="2528407"/>
    <lineage>
        <taxon>Eukaryota</taxon>
        <taxon>Fungi</taxon>
        <taxon>Dikarya</taxon>
        <taxon>Ascomycota</taxon>
        <taxon>Pezizomycotina</taxon>
        <taxon>Orbiliomycetes</taxon>
        <taxon>Orbiliales</taxon>
        <taxon>Orbiliaceae</taxon>
        <taxon>Orbilia</taxon>
    </lineage>
</organism>
<dbReference type="AlphaFoldDB" id="A0AAV9X7Z9"/>
<proteinExistence type="predicted"/>
<dbReference type="InterPro" id="IPR051609">
    <property type="entry name" value="NmrA/Isoflavone_reductase-like"/>
</dbReference>
<keyword evidence="5" id="KW-1185">Reference proteome</keyword>
<evidence type="ECO:0000256" key="2">
    <source>
        <dbReference type="ARBA" id="ARBA00023002"/>
    </source>
</evidence>
<protein>
    <recommendedName>
        <fullName evidence="3">NmrA-like domain-containing protein</fullName>
    </recommendedName>
</protein>
<keyword evidence="1" id="KW-0521">NADP</keyword>
<dbReference type="Gene3D" id="3.90.25.10">
    <property type="entry name" value="UDP-galactose 4-epimerase, domain 1"/>
    <property type="match status" value="1"/>
</dbReference>
<dbReference type="SUPFAM" id="SSF51735">
    <property type="entry name" value="NAD(P)-binding Rossmann-fold domains"/>
    <property type="match status" value="1"/>
</dbReference>
<evidence type="ECO:0000313" key="4">
    <source>
        <dbReference type="EMBL" id="KAK6537792.1"/>
    </source>
</evidence>
<dbReference type="Pfam" id="PF05368">
    <property type="entry name" value="NmrA"/>
    <property type="match status" value="1"/>
</dbReference>
<dbReference type="PANTHER" id="PTHR47706">
    <property type="entry name" value="NMRA-LIKE FAMILY PROTEIN"/>
    <property type="match status" value="1"/>
</dbReference>
<dbReference type="Gene3D" id="3.40.50.720">
    <property type="entry name" value="NAD(P)-binding Rossmann-like Domain"/>
    <property type="match status" value="1"/>
</dbReference>
<reference evidence="4 5" key="1">
    <citation type="submission" date="2019-10" db="EMBL/GenBank/DDBJ databases">
        <authorList>
            <person name="Palmer J.M."/>
        </authorList>
    </citation>
    <scope>NUCLEOTIDE SEQUENCE [LARGE SCALE GENOMIC DNA]</scope>
    <source>
        <strain evidence="4 5">TWF694</strain>
    </source>
</reference>
<dbReference type="EMBL" id="JAVHJO010000008">
    <property type="protein sequence ID" value="KAK6537792.1"/>
    <property type="molecule type" value="Genomic_DNA"/>
</dbReference>
<dbReference type="PANTHER" id="PTHR47706:SF6">
    <property type="entry name" value="NMRA-LIKE FAMILY PROTEIN (AFU_ORTHOLOGUE AFUA_6G00280)"/>
    <property type="match status" value="1"/>
</dbReference>
<evidence type="ECO:0000256" key="1">
    <source>
        <dbReference type="ARBA" id="ARBA00022857"/>
    </source>
</evidence>
<dbReference type="Proteomes" id="UP001365542">
    <property type="component" value="Unassembled WGS sequence"/>
</dbReference>
<gene>
    <name evidence="4" type="ORF">TWF694_010699</name>
</gene>
<dbReference type="GO" id="GO:0016491">
    <property type="term" value="F:oxidoreductase activity"/>
    <property type="evidence" value="ECO:0007669"/>
    <property type="project" value="UniProtKB-KW"/>
</dbReference>
<dbReference type="InterPro" id="IPR008030">
    <property type="entry name" value="NmrA-like"/>
</dbReference>
<accession>A0AAV9X7Z9</accession>
<keyword evidence="2" id="KW-0560">Oxidoreductase</keyword>
<sequence length="311" mass="34715">MACYKCPSILIIGHGELGFAIIDSLHKHSTKKPLTSLTILARPQTISSLPQTDPTKYSQLDKMNIHWLPLDIESASPDALKQAFKPFTAVIYASGMFARLGTPTKVTTAVRDAGVKYYIPWQFGIDYDVVGPTAAGGLFAEQYWIRKFLREENQGMQWNIISNGLFTSFIFYEPFGVFDKKGNSITALGGWDNKVTITAAEDIGKVTAAIVYERLDGKGGDGIQYIAGETLTYGQVADAIEEKMGGRVERKVLDVRAAKSILERDPENKIVKYQVIFGEGDGCSWDLGKTYNEEKKIKTLNFREWMDTHQF</sequence>